<feature type="compositionally biased region" description="Acidic residues" evidence="1">
    <location>
        <begin position="68"/>
        <end position="77"/>
    </location>
</feature>
<evidence type="ECO:0000313" key="2">
    <source>
        <dbReference type="EMBL" id="JAD37144.1"/>
    </source>
</evidence>
<feature type="compositionally biased region" description="Basic and acidic residues" evidence="1">
    <location>
        <begin position="41"/>
        <end position="51"/>
    </location>
</feature>
<dbReference type="AlphaFoldDB" id="A0A0A8ZCN4"/>
<proteinExistence type="predicted"/>
<accession>A0A0A8ZCN4</accession>
<feature type="compositionally biased region" description="Basic and acidic residues" evidence="1">
    <location>
        <begin position="1"/>
        <end position="12"/>
    </location>
</feature>
<feature type="region of interest" description="Disordered" evidence="1">
    <location>
        <begin position="105"/>
        <end position="132"/>
    </location>
</feature>
<reference evidence="2" key="2">
    <citation type="journal article" date="2015" name="Data Brief">
        <title>Shoot transcriptome of the giant reed, Arundo donax.</title>
        <authorList>
            <person name="Barrero R.A."/>
            <person name="Guerrero F.D."/>
            <person name="Moolhuijzen P."/>
            <person name="Goolsby J.A."/>
            <person name="Tidwell J."/>
            <person name="Bellgard S.E."/>
            <person name="Bellgard M.I."/>
        </authorList>
    </citation>
    <scope>NUCLEOTIDE SEQUENCE</scope>
    <source>
        <tissue evidence="2">Shoot tissue taken approximately 20 cm above the soil surface</tissue>
    </source>
</reference>
<feature type="region of interest" description="Disordered" evidence="1">
    <location>
        <begin position="1"/>
        <end position="92"/>
    </location>
</feature>
<feature type="compositionally biased region" description="Polar residues" evidence="1">
    <location>
        <begin position="17"/>
        <end position="27"/>
    </location>
</feature>
<dbReference type="EMBL" id="GBRH01260751">
    <property type="protein sequence ID" value="JAD37144.1"/>
    <property type="molecule type" value="Transcribed_RNA"/>
</dbReference>
<evidence type="ECO:0000256" key="1">
    <source>
        <dbReference type="SAM" id="MobiDB-lite"/>
    </source>
</evidence>
<feature type="compositionally biased region" description="Basic and acidic residues" evidence="1">
    <location>
        <begin position="78"/>
        <end position="92"/>
    </location>
</feature>
<protein>
    <submittedName>
        <fullName evidence="2">Uncharacterized protein</fullName>
    </submittedName>
</protein>
<sequence length="174" mass="19424">MKRTKEFQKKDQGGSGSNLPKQTSQKANMLPANSEEPTTNQEEKALEKLTQEVEMQDQTQYTMHQESPGEEMVDELDPLEKEKRRDGKIRDGVRTEKVAAKIIIPSNKEVPPELRSEGSGAKKGKNMQVEKGNEAVSANVTIPPKVVNHLLPKTISLLELGKVLGFQMMAWLSK</sequence>
<organism evidence="2">
    <name type="scientific">Arundo donax</name>
    <name type="common">Giant reed</name>
    <name type="synonym">Donax arundinaceus</name>
    <dbReference type="NCBI Taxonomy" id="35708"/>
    <lineage>
        <taxon>Eukaryota</taxon>
        <taxon>Viridiplantae</taxon>
        <taxon>Streptophyta</taxon>
        <taxon>Embryophyta</taxon>
        <taxon>Tracheophyta</taxon>
        <taxon>Spermatophyta</taxon>
        <taxon>Magnoliopsida</taxon>
        <taxon>Liliopsida</taxon>
        <taxon>Poales</taxon>
        <taxon>Poaceae</taxon>
        <taxon>PACMAD clade</taxon>
        <taxon>Arundinoideae</taxon>
        <taxon>Arundineae</taxon>
        <taxon>Arundo</taxon>
    </lineage>
</organism>
<name>A0A0A8ZCN4_ARUDO</name>
<feature type="compositionally biased region" description="Polar residues" evidence="1">
    <location>
        <begin position="56"/>
        <end position="65"/>
    </location>
</feature>
<reference evidence="2" key="1">
    <citation type="submission" date="2014-09" db="EMBL/GenBank/DDBJ databases">
        <authorList>
            <person name="Magalhaes I.L.F."/>
            <person name="Oliveira U."/>
            <person name="Santos F.R."/>
            <person name="Vidigal T.H.D.A."/>
            <person name="Brescovit A.D."/>
            <person name="Santos A.J."/>
        </authorList>
    </citation>
    <scope>NUCLEOTIDE SEQUENCE</scope>
    <source>
        <tissue evidence="2">Shoot tissue taken approximately 20 cm above the soil surface</tissue>
    </source>
</reference>